<name>A0A438EVC4_VITVI</name>
<dbReference type="Proteomes" id="UP000288805">
    <property type="component" value="Unassembled WGS sequence"/>
</dbReference>
<evidence type="ECO:0000313" key="1">
    <source>
        <dbReference type="EMBL" id="RVW51636.1"/>
    </source>
</evidence>
<protein>
    <recommendedName>
        <fullName evidence="3">DUF4283 domain-containing protein</fullName>
    </recommendedName>
</protein>
<sequence length="140" mass="15597">MLQGGKERKGRLAKVWEEEGRKFKVERRENGAGRYILCSVIDVESKRFCLVVPEGKGIPGGWALFAEKLRELGVATQEEVKVKEASRGESKSERVLIENKEESCIEKKAMGGEEVLCGCDQGAGWESKEMLCGFKLEGEN</sequence>
<dbReference type="AlphaFoldDB" id="A0A438EVC4"/>
<dbReference type="EMBL" id="QGNW01001179">
    <property type="protein sequence ID" value="RVW51636.1"/>
    <property type="molecule type" value="Genomic_DNA"/>
</dbReference>
<organism evidence="1 2">
    <name type="scientific">Vitis vinifera</name>
    <name type="common">Grape</name>
    <dbReference type="NCBI Taxonomy" id="29760"/>
    <lineage>
        <taxon>Eukaryota</taxon>
        <taxon>Viridiplantae</taxon>
        <taxon>Streptophyta</taxon>
        <taxon>Embryophyta</taxon>
        <taxon>Tracheophyta</taxon>
        <taxon>Spermatophyta</taxon>
        <taxon>Magnoliopsida</taxon>
        <taxon>eudicotyledons</taxon>
        <taxon>Gunneridae</taxon>
        <taxon>Pentapetalae</taxon>
        <taxon>rosids</taxon>
        <taxon>Vitales</taxon>
        <taxon>Vitaceae</taxon>
        <taxon>Viteae</taxon>
        <taxon>Vitis</taxon>
    </lineage>
</organism>
<comment type="caution">
    <text evidence="1">The sequence shown here is derived from an EMBL/GenBank/DDBJ whole genome shotgun (WGS) entry which is preliminary data.</text>
</comment>
<proteinExistence type="predicted"/>
<evidence type="ECO:0008006" key="3">
    <source>
        <dbReference type="Google" id="ProtNLM"/>
    </source>
</evidence>
<evidence type="ECO:0000313" key="2">
    <source>
        <dbReference type="Proteomes" id="UP000288805"/>
    </source>
</evidence>
<gene>
    <name evidence="1" type="ORF">CK203_066810</name>
</gene>
<accession>A0A438EVC4</accession>
<reference evidence="1 2" key="1">
    <citation type="journal article" date="2018" name="PLoS Genet.">
        <title>Population sequencing reveals clonal diversity and ancestral inbreeding in the grapevine cultivar Chardonnay.</title>
        <authorList>
            <person name="Roach M.J."/>
            <person name="Johnson D.L."/>
            <person name="Bohlmann J."/>
            <person name="van Vuuren H.J."/>
            <person name="Jones S.J."/>
            <person name="Pretorius I.S."/>
            <person name="Schmidt S.A."/>
            <person name="Borneman A.R."/>
        </authorList>
    </citation>
    <scope>NUCLEOTIDE SEQUENCE [LARGE SCALE GENOMIC DNA]</scope>
    <source>
        <strain evidence="2">cv. Chardonnay</strain>
        <tissue evidence="1">Leaf</tissue>
    </source>
</reference>